<comment type="caution">
    <text evidence="2">The sequence shown here is derived from an EMBL/GenBank/DDBJ whole genome shotgun (WGS) entry which is preliminary data.</text>
</comment>
<evidence type="ECO:0000313" key="2">
    <source>
        <dbReference type="EMBL" id="RXV65283.1"/>
    </source>
</evidence>
<evidence type="ECO:0000256" key="1">
    <source>
        <dbReference type="SAM" id="MobiDB-lite"/>
    </source>
</evidence>
<feature type="region of interest" description="Disordered" evidence="1">
    <location>
        <begin position="1"/>
        <end position="28"/>
    </location>
</feature>
<dbReference type="OrthoDB" id="9985787at2"/>
<name>A0A4Q2A7V0_9BURK</name>
<proteinExistence type="predicted"/>
<dbReference type="RefSeq" id="WP_129517728.1">
    <property type="nucleotide sequence ID" value="NZ_QWEX01000003.1"/>
</dbReference>
<sequence length="149" mass="15922">MSVLFKPGLSASSRGASAAGSPRAAQDADARRFATCLATSHGERDARDSDDDARRRLSVARTAAARIEHLDTRHGGAAGELTWRLTSGRFAGFVVHARIQQHTLYVTLVPANAGQRALAARHRVRIEAACAARFAGPTVVTWHDAADRP</sequence>
<dbReference type="EMBL" id="QWEX01000003">
    <property type="protein sequence ID" value="RXV65283.1"/>
    <property type="molecule type" value="Genomic_DNA"/>
</dbReference>
<dbReference type="Proteomes" id="UP000289650">
    <property type="component" value="Unassembled WGS sequence"/>
</dbReference>
<evidence type="ECO:0000313" key="3">
    <source>
        <dbReference type="Proteomes" id="UP000289650"/>
    </source>
</evidence>
<feature type="compositionally biased region" description="Low complexity" evidence="1">
    <location>
        <begin position="10"/>
        <end position="25"/>
    </location>
</feature>
<dbReference type="AlphaFoldDB" id="A0A4Q2A7V0"/>
<accession>A0A4Q2A7V0</accession>
<reference evidence="2 3" key="1">
    <citation type="submission" date="2018-08" db="EMBL/GenBank/DDBJ databases">
        <title>Mountain-cultivated ginseng endophyte, Burkholderia stabilis and its activity against ginseng root rot disease.</title>
        <authorList>
            <person name="Tapan Kumar M."/>
            <person name="Bae H."/>
            <person name="Shanmugam G."/>
            <person name="Jeon J."/>
        </authorList>
    </citation>
    <scope>NUCLEOTIDE SEQUENCE [LARGE SCALE GENOMIC DNA]</scope>
    <source>
        <strain evidence="2 3">EB159</strain>
    </source>
</reference>
<protein>
    <submittedName>
        <fullName evidence="2">Uncharacterized protein</fullName>
    </submittedName>
</protein>
<gene>
    <name evidence="2" type="ORF">D1006_34765</name>
</gene>
<organism evidence="2 3">
    <name type="scientific">Burkholderia stabilis</name>
    <dbReference type="NCBI Taxonomy" id="95485"/>
    <lineage>
        <taxon>Bacteria</taxon>
        <taxon>Pseudomonadati</taxon>
        <taxon>Pseudomonadota</taxon>
        <taxon>Betaproteobacteria</taxon>
        <taxon>Burkholderiales</taxon>
        <taxon>Burkholderiaceae</taxon>
        <taxon>Burkholderia</taxon>
        <taxon>Burkholderia cepacia complex</taxon>
    </lineage>
</organism>